<proteinExistence type="predicted"/>
<name>A0A2N9EIC2_FAGSY</name>
<dbReference type="AlphaFoldDB" id="A0A2N9EIC2"/>
<protein>
    <submittedName>
        <fullName evidence="1">Uncharacterized protein</fullName>
    </submittedName>
</protein>
<dbReference type="EMBL" id="OIVN01000343">
    <property type="protein sequence ID" value="SPC78687.1"/>
    <property type="molecule type" value="Genomic_DNA"/>
</dbReference>
<reference evidence="1" key="1">
    <citation type="submission" date="2018-02" db="EMBL/GenBank/DDBJ databases">
        <authorList>
            <person name="Cohen D.B."/>
            <person name="Kent A.D."/>
        </authorList>
    </citation>
    <scope>NUCLEOTIDE SEQUENCE</scope>
</reference>
<evidence type="ECO:0000313" key="1">
    <source>
        <dbReference type="EMBL" id="SPC78687.1"/>
    </source>
</evidence>
<gene>
    <name evidence="1" type="ORF">FSB_LOCUS6569</name>
</gene>
<accession>A0A2N9EIC2</accession>
<sequence>MDALMESARFTTFPVSKEEDRPSSLVRIEKDLDSGETMSISHTPKQAENDTGKLVRMVITELVESVKTVTANVAWEIRNCSKMEFHPNQSGGQGESQANKGGDGSWNCKVAEELRGQFLENPSPFLLVKRIIEFLWSSYDMVETFLLE</sequence>
<organism evidence="1">
    <name type="scientific">Fagus sylvatica</name>
    <name type="common">Beechnut</name>
    <dbReference type="NCBI Taxonomy" id="28930"/>
    <lineage>
        <taxon>Eukaryota</taxon>
        <taxon>Viridiplantae</taxon>
        <taxon>Streptophyta</taxon>
        <taxon>Embryophyta</taxon>
        <taxon>Tracheophyta</taxon>
        <taxon>Spermatophyta</taxon>
        <taxon>Magnoliopsida</taxon>
        <taxon>eudicotyledons</taxon>
        <taxon>Gunneridae</taxon>
        <taxon>Pentapetalae</taxon>
        <taxon>rosids</taxon>
        <taxon>fabids</taxon>
        <taxon>Fagales</taxon>
        <taxon>Fagaceae</taxon>
        <taxon>Fagus</taxon>
    </lineage>
</organism>